<comment type="caution">
    <text evidence="1">The sequence shown here is derived from an EMBL/GenBank/DDBJ whole genome shotgun (WGS) entry which is preliminary data.</text>
</comment>
<evidence type="ECO:0000313" key="1">
    <source>
        <dbReference type="EMBL" id="OAG26671.1"/>
    </source>
</evidence>
<dbReference type="Proteomes" id="UP000076964">
    <property type="component" value="Unassembled WGS sequence"/>
</dbReference>
<sequence>MVRLFSVLGILFIAMISKIKVPKLSKTEMSRHLGPWEEIGRVEGETLCWVYWYNNHRLMGSKSFWQIRGGSVMTGPFSVMASLSQIGNG</sequence>
<gene>
    <name evidence="1" type="ORF">TH606_11110</name>
</gene>
<dbReference type="AlphaFoldDB" id="A0A177E599"/>
<evidence type="ECO:0000313" key="2">
    <source>
        <dbReference type="Proteomes" id="UP000076964"/>
    </source>
</evidence>
<organism evidence="1 2">
    <name type="scientific">Thermodesulfatator autotrophicus</name>
    <dbReference type="NCBI Taxonomy" id="1795632"/>
    <lineage>
        <taxon>Bacteria</taxon>
        <taxon>Pseudomonadati</taxon>
        <taxon>Thermodesulfobacteriota</taxon>
        <taxon>Thermodesulfobacteria</taxon>
        <taxon>Thermodesulfobacteriales</taxon>
        <taxon>Thermodesulfatatoraceae</taxon>
        <taxon>Thermodesulfatator</taxon>
    </lineage>
</organism>
<proteinExistence type="predicted"/>
<accession>A0A177E599</accession>
<name>A0A177E599_9BACT</name>
<dbReference type="EMBL" id="LSFI01000101">
    <property type="protein sequence ID" value="OAG26671.1"/>
    <property type="molecule type" value="Genomic_DNA"/>
</dbReference>
<protein>
    <submittedName>
        <fullName evidence="1">Uncharacterized protein</fullName>
    </submittedName>
</protein>
<reference evidence="1 2" key="1">
    <citation type="submission" date="2016-02" db="EMBL/GenBank/DDBJ databases">
        <title>Draft genome sequence of Thermodesulfatator sp. S606.</title>
        <authorList>
            <person name="Lai Q."/>
            <person name="Cao J."/>
            <person name="Dupont S."/>
            <person name="Shao Z."/>
            <person name="Jebbar M."/>
            <person name="Alain K."/>
        </authorList>
    </citation>
    <scope>NUCLEOTIDE SEQUENCE [LARGE SCALE GENOMIC DNA]</scope>
    <source>
        <strain evidence="1 2">S606</strain>
    </source>
</reference>
<keyword evidence="2" id="KW-1185">Reference proteome</keyword>